<dbReference type="PROSITE" id="PS51257">
    <property type="entry name" value="PROKAR_LIPOPROTEIN"/>
    <property type="match status" value="1"/>
</dbReference>
<organism evidence="1 2">
    <name type="scientific">Shewanella woodyi (strain ATCC 51908 / MS32)</name>
    <dbReference type="NCBI Taxonomy" id="392500"/>
    <lineage>
        <taxon>Bacteria</taxon>
        <taxon>Pseudomonadati</taxon>
        <taxon>Pseudomonadota</taxon>
        <taxon>Gammaproteobacteria</taxon>
        <taxon>Alteromonadales</taxon>
        <taxon>Shewanellaceae</taxon>
        <taxon>Shewanella</taxon>
    </lineage>
</organism>
<accession>B1KF26</accession>
<reference evidence="1 2" key="1">
    <citation type="submission" date="2008-02" db="EMBL/GenBank/DDBJ databases">
        <title>Complete sequence of Shewanella woodyi ATCC 51908.</title>
        <authorList>
            <consortium name="US DOE Joint Genome Institute"/>
            <person name="Copeland A."/>
            <person name="Lucas S."/>
            <person name="Lapidus A."/>
            <person name="Glavina del Rio T."/>
            <person name="Dalin E."/>
            <person name="Tice H."/>
            <person name="Bruce D."/>
            <person name="Goodwin L."/>
            <person name="Pitluck S."/>
            <person name="Sims D."/>
            <person name="Brettin T."/>
            <person name="Detter J.C."/>
            <person name="Han C."/>
            <person name="Kuske C.R."/>
            <person name="Schmutz J."/>
            <person name="Larimer F."/>
            <person name="Land M."/>
            <person name="Hauser L."/>
            <person name="Kyrpides N."/>
            <person name="Lykidis A."/>
            <person name="Zhao J.-S."/>
            <person name="Richardson P."/>
        </authorList>
    </citation>
    <scope>NUCLEOTIDE SEQUENCE [LARGE SCALE GENOMIC DNA]</scope>
    <source>
        <strain evidence="2">ATCC 51908 / MS32</strain>
    </source>
</reference>
<dbReference type="EMBL" id="CP000961">
    <property type="protein sequence ID" value="ACA85177.1"/>
    <property type="molecule type" value="Genomic_DNA"/>
</dbReference>
<proteinExistence type="predicted"/>
<keyword evidence="2" id="KW-1185">Reference proteome</keyword>
<dbReference type="HOGENOM" id="CLU_1546554_0_0_6"/>
<name>B1KF26_SHEWM</name>
<evidence type="ECO:0008006" key="3">
    <source>
        <dbReference type="Google" id="ProtNLM"/>
    </source>
</evidence>
<protein>
    <recommendedName>
        <fullName evidence="3">Lipoprotein</fullName>
    </recommendedName>
</protein>
<dbReference type="eggNOG" id="ENOG50344HY">
    <property type="taxonomic scope" value="Bacteria"/>
</dbReference>
<dbReference type="AlphaFoldDB" id="B1KF26"/>
<gene>
    <name evidence="1" type="ordered locus">Swoo_0883</name>
</gene>
<sequence precursor="true">MNNKRLTSLLACTLLATACGSDSNDSNDGGEIAPPPVATTIDIDKATSIQIELTSFEGASGALSFNLSDNEKQAITQAKDYKIIYFGFPEQNSKINNPKGWQRWHLTNSYSCNSQEKECEGILTELETKGSYTFEAPDLDWSRGDSDEVVKRYKVAIEIKGALSSNELEILPPQ</sequence>
<dbReference type="Proteomes" id="UP000002168">
    <property type="component" value="Chromosome"/>
</dbReference>
<evidence type="ECO:0000313" key="2">
    <source>
        <dbReference type="Proteomes" id="UP000002168"/>
    </source>
</evidence>
<evidence type="ECO:0000313" key="1">
    <source>
        <dbReference type="EMBL" id="ACA85177.1"/>
    </source>
</evidence>
<dbReference type="KEGG" id="swd:Swoo_0883"/>